<sequence length="52" mass="5741">MRFLFRYLGGGIVAGNDDSIVGGIVSGGVRQGELHPTGFNQRHGFVFEQRYQ</sequence>
<comment type="caution">
    <text evidence="1">The sequence shown here is derived from an EMBL/GenBank/DDBJ whole genome shotgun (WGS) entry which is preliminary data.</text>
</comment>
<evidence type="ECO:0000313" key="1">
    <source>
        <dbReference type="EMBL" id="MCA4706714.1"/>
    </source>
</evidence>
<dbReference type="RefSeq" id="WP_157758040.1">
    <property type="nucleotide sequence ID" value="NZ_JAIWXB010000042.1"/>
</dbReference>
<dbReference type="EMBL" id="JAIWYE010000040">
    <property type="protein sequence ID" value="MCA4706714.1"/>
    <property type="molecule type" value="Genomic_DNA"/>
</dbReference>
<evidence type="ECO:0000313" key="2">
    <source>
        <dbReference type="Proteomes" id="UP001198461"/>
    </source>
</evidence>
<gene>
    <name evidence="1" type="ORF">LD004_24230</name>
</gene>
<dbReference type="AlphaFoldDB" id="A0AAW4T3J9"/>
<organism evidence="1 2">
    <name type="scientific">Bacteroides xylanisolvens</name>
    <dbReference type="NCBI Taxonomy" id="371601"/>
    <lineage>
        <taxon>Bacteria</taxon>
        <taxon>Pseudomonadati</taxon>
        <taxon>Bacteroidota</taxon>
        <taxon>Bacteroidia</taxon>
        <taxon>Bacteroidales</taxon>
        <taxon>Bacteroidaceae</taxon>
        <taxon>Bacteroides</taxon>
    </lineage>
</organism>
<dbReference type="Proteomes" id="UP001198461">
    <property type="component" value="Unassembled WGS sequence"/>
</dbReference>
<protein>
    <submittedName>
        <fullName evidence="1">Uncharacterized protein</fullName>
    </submittedName>
</protein>
<accession>A0AAW4T3J9</accession>
<proteinExistence type="predicted"/>
<name>A0AAW4T3J9_9BACE</name>
<reference evidence="1" key="1">
    <citation type="submission" date="2023-08" db="EMBL/GenBank/DDBJ databases">
        <title>Mucin Metabolism Genes Underlie the Key Renovations of Bacteroides xylanisolvens Genomes in Captive Great Apes.</title>
        <authorList>
            <person name="Nishida A.H."/>
        </authorList>
    </citation>
    <scope>NUCLEOTIDE SEQUENCE</scope>
    <source>
        <strain evidence="1">P13.H9</strain>
    </source>
</reference>